<sequence length="375" mass="41391">MNLTRKGSGRDNGDKMGPACQKPNKHAHKSSRRPQHRISYTQVLGPENSLRRKIGGGGRRSNGLSSSSSSSGEEDGDANWKAAIDSVTVTTTINGRTSTDRVASTSNGSSTKSLGRATQQDEDGEVENSNPQNLKHYQIKAQKLLDGILEKTIEIVGEDPIHILDDDSMISGGGVRLFKHAPPGIVFDHTDELQRPTKKPRILPGKEIDEKSKKFRCQLQSIAIDGRDIIAAAKHSHQKTLAKREAKDTAVKVAAKREEERVAELRKIRGERWLPSLARDMRANSRDSEKWFLVVSVSFTLSLEIEVREMAVFLVAAVDGLGHCAMVLWGRQERRFDVVLDTVSSASRALTVALGFCFLSIHHLYSRGQLPVPFL</sequence>
<evidence type="ECO:0000313" key="1">
    <source>
        <dbReference type="EMBL" id="KAH7847032.1"/>
    </source>
</evidence>
<evidence type="ECO:0000313" key="2">
    <source>
        <dbReference type="Proteomes" id="UP000828048"/>
    </source>
</evidence>
<reference evidence="1 2" key="1">
    <citation type="journal article" date="2021" name="Hortic Res">
        <title>High-quality reference genome and annotation aids understanding of berry development for evergreen blueberry (Vaccinium darrowii).</title>
        <authorList>
            <person name="Yu J."/>
            <person name="Hulse-Kemp A.M."/>
            <person name="Babiker E."/>
            <person name="Staton M."/>
        </authorList>
    </citation>
    <scope>NUCLEOTIDE SEQUENCE [LARGE SCALE GENOMIC DNA]</scope>
    <source>
        <strain evidence="2">cv. NJ 8807/NJ 8810</strain>
        <tissue evidence="1">Young leaf</tissue>
    </source>
</reference>
<accession>A0ACB7Y0M5</accession>
<name>A0ACB7Y0M5_9ERIC</name>
<gene>
    <name evidence="1" type="ORF">Vadar_021080</name>
</gene>
<protein>
    <submittedName>
        <fullName evidence="1">Uncharacterized protein</fullName>
    </submittedName>
</protein>
<keyword evidence="2" id="KW-1185">Reference proteome</keyword>
<dbReference type="EMBL" id="CM037155">
    <property type="protein sequence ID" value="KAH7847032.1"/>
    <property type="molecule type" value="Genomic_DNA"/>
</dbReference>
<proteinExistence type="predicted"/>
<organism evidence="1 2">
    <name type="scientific">Vaccinium darrowii</name>
    <dbReference type="NCBI Taxonomy" id="229202"/>
    <lineage>
        <taxon>Eukaryota</taxon>
        <taxon>Viridiplantae</taxon>
        <taxon>Streptophyta</taxon>
        <taxon>Embryophyta</taxon>
        <taxon>Tracheophyta</taxon>
        <taxon>Spermatophyta</taxon>
        <taxon>Magnoliopsida</taxon>
        <taxon>eudicotyledons</taxon>
        <taxon>Gunneridae</taxon>
        <taxon>Pentapetalae</taxon>
        <taxon>asterids</taxon>
        <taxon>Ericales</taxon>
        <taxon>Ericaceae</taxon>
        <taxon>Vaccinioideae</taxon>
        <taxon>Vaccinieae</taxon>
        <taxon>Vaccinium</taxon>
    </lineage>
</organism>
<comment type="caution">
    <text evidence="1">The sequence shown here is derived from an EMBL/GenBank/DDBJ whole genome shotgun (WGS) entry which is preliminary data.</text>
</comment>
<dbReference type="Proteomes" id="UP000828048">
    <property type="component" value="Chromosome 5"/>
</dbReference>